<gene>
    <name evidence="2" type="ORF">ABHN84_20605</name>
</gene>
<proteinExistence type="predicted"/>
<dbReference type="InterPro" id="IPR040704">
    <property type="entry name" value="HEPN_AbiU2"/>
</dbReference>
<name>A0ABV0FV02_9GAMM</name>
<keyword evidence="3" id="KW-1185">Reference proteome</keyword>
<feature type="domain" description="HEPN AbiU2-like" evidence="1">
    <location>
        <begin position="6"/>
        <end position="157"/>
    </location>
</feature>
<sequence>MSQFDILEAFKKELWDLENHWYLFLDLYGHKHKERRREVLFPSHPLLFDIVKLRLHDHVLLIISRLLDPEKTCGKHNLSLKTLITTYKPFSLEVSEIIDRTQSDISANFTKIKTHRNKRISHNDLTNKLNFDLPTIPIKEIELIIDSLELVFNTISIDKGNRSHEFFPRNLDDNYKAGHLLDILEAGRKALGLDVR</sequence>
<dbReference type="Proteomes" id="UP001477278">
    <property type="component" value="Unassembled WGS sequence"/>
</dbReference>
<accession>A0ABV0FV02</accession>
<evidence type="ECO:0000259" key="1">
    <source>
        <dbReference type="Pfam" id="PF18734"/>
    </source>
</evidence>
<evidence type="ECO:0000313" key="3">
    <source>
        <dbReference type="Proteomes" id="UP001477278"/>
    </source>
</evidence>
<dbReference type="RefSeq" id="WP_347691050.1">
    <property type="nucleotide sequence ID" value="NZ_JBDPZN010000022.1"/>
</dbReference>
<reference evidence="2 3" key="1">
    <citation type="submission" date="2024-05" db="EMBL/GenBank/DDBJ databases">
        <title>Genome sequencing of Marine Estuary Bacteria, Shewanella vesiculosa and S. baltica, and Pseudomonas syringae.</title>
        <authorList>
            <person name="Gurung A."/>
            <person name="Maclea K.S."/>
        </authorList>
    </citation>
    <scope>NUCLEOTIDE SEQUENCE [LARGE SCALE GENOMIC DNA]</scope>
    <source>
        <strain evidence="2 3">1A</strain>
    </source>
</reference>
<evidence type="ECO:0000313" key="2">
    <source>
        <dbReference type="EMBL" id="MEO3684668.1"/>
    </source>
</evidence>
<dbReference type="Pfam" id="PF18734">
    <property type="entry name" value="HEPN_AbiU2"/>
    <property type="match status" value="1"/>
</dbReference>
<organism evidence="2 3">
    <name type="scientific">Shewanella vesiculosa</name>
    <dbReference type="NCBI Taxonomy" id="518738"/>
    <lineage>
        <taxon>Bacteria</taxon>
        <taxon>Pseudomonadati</taxon>
        <taxon>Pseudomonadota</taxon>
        <taxon>Gammaproteobacteria</taxon>
        <taxon>Alteromonadales</taxon>
        <taxon>Shewanellaceae</taxon>
        <taxon>Shewanella</taxon>
    </lineage>
</organism>
<protein>
    <recommendedName>
        <fullName evidence="1">HEPN AbiU2-like domain-containing protein</fullName>
    </recommendedName>
</protein>
<comment type="caution">
    <text evidence="2">The sequence shown here is derived from an EMBL/GenBank/DDBJ whole genome shotgun (WGS) entry which is preliminary data.</text>
</comment>
<dbReference type="EMBL" id="JBDPZN010000022">
    <property type="protein sequence ID" value="MEO3684668.1"/>
    <property type="molecule type" value="Genomic_DNA"/>
</dbReference>